<reference evidence="2 3" key="1">
    <citation type="submission" date="2023-11" db="EMBL/GenBank/DDBJ databases">
        <title>Gilvimarinus fulvus sp. nov., isolated from the surface of Kelp.</title>
        <authorList>
            <person name="Sun Y.Y."/>
            <person name="Gong Y."/>
            <person name="Du Z.J."/>
        </authorList>
    </citation>
    <scope>NUCLEOTIDE SEQUENCE [LARGE SCALE GENOMIC DNA]</scope>
    <source>
        <strain evidence="2 3">SDUM040013</strain>
    </source>
</reference>
<keyword evidence="3" id="KW-1185">Reference proteome</keyword>
<feature type="region of interest" description="Disordered" evidence="1">
    <location>
        <begin position="28"/>
        <end position="49"/>
    </location>
</feature>
<feature type="compositionally biased region" description="Polar residues" evidence="1">
    <location>
        <begin position="585"/>
        <end position="595"/>
    </location>
</feature>
<dbReference type="InterPro" id="IPR010221">
    <property type="entry name" value="VCBS_dom"/>
</dbReference>
<dbReference type="EMBL" id="JAXAFO010000072">
    <property type="protein sequence ID" value="MDX6851527.1"/>
    <property type="molecule type" value="Genomic_DNA"/>
</dbReference>
<dbReference type="Proteomes" id="UP001273505">
    <property type="component" value="Unassembled WGS sequence"/>
</dbReference>
<gene>
    <name evidence="2" type="ORF">SCD92_19350</name>
</gene>
<feature type="region of interest" description="Disordered" evidence="1">
    <location>
        <begin position="581"/>
        <end position="602"/>
    </location>
</feature>
<dbReference type="RefSeq" id="WP_302721066.1">
    <property type="nucleotide sequence ID" value="NZ_JAULRU010000236.1"/>
</dbReference>
<dbReference type="Gene3D" id="2.60.40.10">
    <property type="entry name" value="Immunoglobulins"/>
    <property type="match status" value="1"/>
</dbReference>
<comment type="caution">
    <text evidence="2">The sequence shown here is derived from an EMBL/GenBank/DDBJ whole genome shotgun (WGS) entry which is preliminary data.</text>
</comment>
<name>A0ABU4S359_9GAMM</name>
<sequence length="602" mass="62578">MKTNILTASILAATLVACGGDGDDVFDVPDTSTGGSSSSSGTVENTPATLGNLSATVTNSTMEDIAGTVSVADPDSGEDAIQPLNDESTMYGVFSISDDGAWVYSLDTTDTTIASLAGPDDSVVDVVEIQSVDGTAADLEITITGADTVVSTTQAARITDNMIDDAGELRYKFDEAIEKGKLTVSFLKDDNAETADGSAKDAYIGLFGSSTSTSQALVDLRIQADKYVIRDRDDIDVEIPFTPGEWTDVEVTWDASAASADVTPLVTITINGVSVTTEPFSSAASIATSVMDGVEAFIFKLGDNGSTIPVAAYHVDNVKVYSDIEGTMLAFEDDFEGYTVGDSLDPDENADSVYHGNTAEVVVANVTVAGGDGSGGDSGNQTGPGSSGNKLAKITDSMIDDAGELRYKLDSAISEGKLSVSFLKDDNAQTADGSAKDAYIGLFGSSTSTSKAIVDLRIQADKFAIRDKDDIAVEVPFTPGIWTDVEMTWDASSASADVTPLVTITINGTSVTTEAFASASASPSEVMEGVEYAIFKLGDNGSTIPSAAYHVDDVKIFSDLAGTAIVFEDDFEAYSVGDSLDPDDNSASVYHSNSAEVVVDQE</sequence>
<feature type="compositionally biased region" description="Low complexity" evidence="1">
    <location>
        <begin position="31"/>
        <end position="42"/>
    </location>
</feature>
<organism evidence="2 3">
    <name type="scientific">Gilvimarinus gilvus</name>
    <dbReference type="NCBI Taxonomy" id="3058038"/>
    <lineage>
        <taxon>Bacteria</taxon>
        <taxon>Pseudomonadati</taxon>
        <taxon>Pseudomonadota</taxon>
        <taxon>Gammaproteobacteria</taxon>
        <taxon>Cellvibrionales</taxon>
        <taxon>Cellvibrionaceae</taxon>
        <taxon>Gilvimarinus</taxon>
    </lineage>
</organism>
<feature type="region of interest" description="Disordered" evidence="1">
    <location>
        <begin position="370"/>
        <end position="390"/>
    </location>
</feature>
<feature type="compositionally biased region" description="Polar residues" evidence="1">
    <location>
        <begin position="380"/>
        <end position="389"/>
    </location>
</feature>
<accession>A0ABU4S359</accession>
<protein>
    <submittedName>
        <fullName evidence="2">VCBS domain-containing protein</fullName>
    </submittedName>
</protein>
<dbReference type="InterPro" id="IPR013783">
    <property type="entry name" value="Ig-like_fold"/>
</dbReference>
<evidence type="ECO:0000313" key="2">
    <source>
        <dbReference type="EMBL" id="MDX6851527.1"/>
    </source>
</evidence>
<dbReference type="NCBIfam" id="TIGR01965">
    <property type="entry name" value="VCBS_repeat"/>
    <property type="match status" value="1"/>
</dbReference>
<proteinExistence type="predicted"/>
<dbReference type="PROSITE" id="PS51257">
    <property type="entry name" value="PROKAR_LIPOPROTEIN"/>
    <property type="match status" value="1"/>
</dbReference>
<evidence type="ECO:0000256" key="1">
    <source>
        <dbReference type="SAM" id="MobiDB-lite"/>
    </source>
</evidence>
<evidence type="ECO:0000313" key="3">
    <source>
        <dbReference type="Proteomes" id="UP001273505"/>
    </source>
</evidence>